<dbReference type="InterPro" id="IPR000600">
    <property type="entry name" value="ROK"/>
</dbReference>
<dbReference type="RefSeq" id="WP_386053050.1">
    <property type="nucleotide sequence ID" value="NZ_JBHTKH010000007.1"/>
</dbReference>
<name>A0ABW3MY57_9MICO</name>
<dbReference type="Proteomes" id="UP001597046">
    <property type="component" value="Unassembled WGS sequence"/>
</dbReference>
<keyword evidence="3" id="KW-1185">Reference proteome</keyword>
<dbReference type="InterPro" id="IPR043129">
    <property type="entry name" value="ATPase_NBD"/>
</dbReference>
<comment type="caution">
    <text evidence="2">The sequence shown here is derived from an EMBL/GenBank/DDBJ whole genome shotgun (WGS) entry which is preliminary data.</text>
</comment>
<comment type="similarity">
    <text evidence="1">Belongs to the ROK (NagC/XylR) family.</text>
</comment>
<dbReference type="SUPFAM" id="SSF53067">
    <property type="entry name" value="Actin-like ATPase domain"/>
    <property type="match status" value="1"/>
</dbReference>
<organism evidence="2 3">
    <name type="scientific">Terrabacter terrigena</name>
    <dbReference type="NCBI Taxonomy" id="574718"/>
    <lineage>
        <taxon>Bacteria</taxon>
        <taxon>Bacillati</taxon>
        <taxon>Actinomycetota</taxon>
        <taxon>Actinomycetes</taxon>
        <taxon>Micrococcales</taxon>
        <taxon>Intrasporangiaceae</taxon>
        <taxon>Terrabacter</taxon>
    </lineage>
</organism>
<evidence type="ECO:0000256" key="1">
    <source>
        <dbReference type="ARBA" id="ARBA00006479"/>
    </source>
</evidence>
<dbReference type="PANTHER" id="PTHR18964:SF149">
    <property type="entry name" value="BIFUNCTIONAL UDP-N-ACETYLGLUCOSAMINE 2-EPIMERASE_N-ACETYLMANNOSAMINE KINASE"/>
    <property type="match status" value="1"/>
</dbReference>
<accession>A0ABW3MY57</accession>
<protein>
    <submittedName>
        <fullName evidence="2">ROK family protein</fullName>
    </submittedName>
</protein>
<evidence type="ECO:0000313" key="3">
    <source>
        <dbReference type="Proteomes" id="UP001597046"/>
    </source>
</evidence>
<dbReference type="Gene3D" id="3.30.420.40">
    <property type="match status" value="2"/>
</dbReference>
<dbReference type="Pfam" id="PF00480">
    <property type="entry name" value="ROK"/>
    <property type="match status" value="2"/>
</dbReference>
<proteinExistence type="inferred from homology"/>
<dbReference type="PANTHER" id="PTHR18964">
    <property type="entry name" value="ROK (REPRESSOR, ORF, KINASE) FAMILY"/>
    <property type="match status" value="1"/>
</dbReference>
<evidence type="ECO:0000313" key="2">
    <source>
        <dbReference type="EMBL" id="MFD1055152.1"/>
    </source>
</evidence>
<gene>
    <name evidence="2" type="ORF">ACFQ2V_12620</name>
</gene>
<reference evidence="3" key="1">
    <citation type="journal article" date="2019" name="Int. J. Syst. Evol. Microbiol.">
        <title>The Global Catalogue of Microorganisms (GCM) 10K type strain sequencing project: providing services to taxonomists for standard genome sequencing and annotation.</title>
        <authorList>
            <consortium name="The Broad Institute Genomics Platform"/>
            <consortium name="The Broad Institute Genome Sequencing Center for Infectious Disease"/>
            <person name="Wu L."/>
            <person name="Ma J."/>
        </authorList>
    </citation>
    <scope>NUCLEOTIDE SEQUENCE [LARGE SCALE GENOMIC DNA]</scope>
    <source>
        <strain evidence="3">CCUG 57508</strain>
    </source>
</reference>
<sequence length="335" mass="33035">MSGVLRLGIDIGGTKTAAALVAQDGAVRALRTAASGRGPAGVVDVAVRLAQAVRAEPSSPVVSTGVCMPGLVDPATGLARHAVNLDVEQLALGPELSARLGTPVFVENDVKAAALGAWRLRSPARGSVGGSAAGAVGASPPNTETLAYLNLGTGLASAVVRGGVVVRGIDGVAGEIGHLPIGGHAPCTCGQIGCLETVASGSALGRLWPEARRVHRDPFVAAAGGDSSAAAALEVLCTGIGLAVQLLALASGAERVVVGGGLAALGAPLLEGIRGDLRRRARSSPLVGALDLAHRVELIQSDVPVAAVGAAFLGDSPDVLAGQGRIDDNRIGLVG</sequence>
<dbReference type="EMBL" id="JBHTKH010000007">
    <property type="protein sequence ID" value="MFD1055152.1"/>
    <property type="molecule type" value="Genomic_DNA"/>
</dbReference>